<feature type="domain" description="Prephenate/arogenate dehydrogenase" evidence="5">
    <location>
        <begin position="118"/>
        <end position="391"/>
    </location>
</feature>
<dbReference type="AlphaFoldDB" id="A6GGV0"/>
<dbReference type="Pfam" id="PF02153">
    <property type="entry name" value="PDH_N"/>
    <property type="match status" value="1"/>
</dbReference>
<dbReference type="InterPro" id="IPR046825">
    <property type="entry name" value="PDH_C"/>
</dbReference>
<feature type="compositionally biased region" description="Polar residues" evidence="3">
    <location>
        <begin position="7"/>
        <end position="16"/>
    </location>
</feature>
<dbReference type="SMART" id="SM00830">
    <property type="entry name" value="CM_2"/>
    <property type="match status" value="1"/>
</dbReference>
<dbReference type="InterPro" id="IPR036291">
    <property type="entry name" value="NAD(P)-bd_dom_sf"/>
</dbReference>
<name>A6GGV0_9BACT</name>
<evidence type="ECO:0000256" key="2">
    <source>
        <dbReference type="ARBA" id="ARBA00023002"/>
    </source>
</evidence>
<dbReference type="EC" id="5.4.99.5" evidence="1"/>
<dbReference type="PANTHER" id="PTHR21363">
    <property type="entry name" value="PREPHENATE DEHYDROGENASE"/>
    <property type="match status" value="1"/>
</dbReference>
<dbReference type="PROSITE" id="PS51176">
    <property type="entry name" value="PDH_ADH"/>
    <property type="match status" value="1"/>
</dbReference>
<dbReference type="GO" id="GO:0008977">
    <property type="term" value="F:prephenate dehydrogenase (NAD+) activity"/>
    <property type="evidence" value="ECO:0007669"/>
    <property type="project" value="InterPro"/>
</dbReference>
<organism evidence="6 7">
    <name type="scientific">Plesiocystis pacifica SIR-1</name>
    <dbReference type="NCBI Taxonomy" id="391625"/>
    <lineage>
        <taxon>Bacteria</taxon>
        <taxon>Pseudomonadati</taxon>
        <taxon>Myxococcota</taxon>
        <taxon>Polyangia</taxon>
        <taxon>Nannocystales</taxon>
        <taxon>Nannocystaceae</taxon>
        <taxon>Plesiocystis</taxon>
    </lineage>
</organism>
<dbReference type="RefSeq" id="WP_006975938.1">
    <property type="nucleotide sequence ID" value="NZ_ABCS01000111.1"/>
</dbReference>
<dbReference type="SUPFAM" id="SSF48179">
    <property type="entry name" value="6-phosphogluconate dehydrogenase C-terminal domain-like"/>
    <property type="match status" value="1"/>
</dbReference>
<evidence type="ECO:0000256" key="3">
    <source>
        <dbReference type="SAM" id="MobiDB-lite"/>
    </source>
</evidence>
<dbReference type="InterPro" id="IPR008927">
    <property type="entry name" value="6-PGluconate_DH-like_C_sf"/>
</dbReference>
<dbReference type="InterPro" id="IPR002701">
    <property type="entry name" value="CM_II_prokaryot"/>
</dbReference>
<evidence type="ECO:0000313" key="7">
    <source>
        <dbReference type="Proteomes" id="UP000005801"/>
    </source>
</evidence>
<dbReference type="Gene3D" id="1.20.59.10">
    <property type="entry name" value="Chorismate mutase"/>
    <property type="match status" value="1"/>
</dbReference>
<reference evidence="6 7" key="1">
    <citation type="submission" date="2007-06" db="EMBL/GenBank/DDBJ databases">
        <authorList>
            <person name="Shimkets L."/>
            <person name="Ferriera S."/>
            <person name="Johnson J."/>
            <person name="Kravitz S."/>
            <person name="Beeson K."/>
            <person name="Sutton G."/>
            <person name="Rogers Y.-H."/>
            <person name="Friedman R."/>
            <person name="Frazier M."/>
            <person name="Venter J.C."/>
        </authorList>
    </citation>
    <scope>NUCLEOTIDE SEQUENCE [LARGE SCALE GENOMIC DNA]</scope>
    <source>
        <strain evidence="6 7">SIR-1</strain>
    </source>
</reference>
<dbReference type="EMBL" id="ABCS01000111">
    <property type="protein sequence ID" value="EDM74891.1"/>
    <property type="molecule type" value="Genomic_DNA"/>
</dbReference>
<dbReference type="GO" id="GO:0006571">
    <property type="term" value="P:tyrosine biosynthetic process"/>
    <property type="evidence" value="ECO:0007669"/>
    <property type="project" value="InterPro"/>
</dbReference>
<dbReference type="InterPro" id="IPR050812">
    <property type="entry name" value="Preph/Arog_dehydrog"/>
</dbReference>
<sequence length="402" mass="44477">MSESETDSNQASSDSIESARRKVAEQRGKIDDLDRQLVELLQERRVLVSEIAALKRAGSLPIRDDARERAMHALHAQWAEELELPPTVIEGLFRMVLWSSRNYQAQLRTAVPAGVASRRVAIIGGEGSMGRQFARAFESLGNEVLRADLDTSLRPAEAVADAQVVLFAVPIAQTERIIAELAPLARPDALLTDITSVKAGPVAAMREHGEATVIGTHPLFGPAVNSMQGQRIVLTPAWDADADAREGDPHGWLPWLETSLRAMGLELVRSTPAGHDRAMAIVQVLTHYSTEVLGRSLQRLGVSLEETLRFTSPIYYIDMLMAARHFAQRSELYASIQTQNPNTEQVTAVFREVAEELAGIISAKDGDAFSEVFDEVREFFGEFSPRALDESRYLIDRLVERR</sequence>
<dbReference type="GO" id="GO:0070403">
    <property type="term" value="F:NAD+ binding"/>
    <property type="evidence" value="ECO:0007669"/>
    <property type="project" value="InterPro"/>
</dbReference>
<dbReference type="SUPFAM" id="SSF48600">
    <property type="entry name" value="Chorismate mutase II"/>
    <property type="match status" value="1"/>
</dbReference>
<dbReference type="eggNOG" id="COG1605">
    <property type="taxonomic scope" value="Bacteria"/>
</dbReference>
<feature type="domain" description="Chorismate mutase" evidence="4">
    <location>
        <begin position="17"/>
        <end position="108"/>
    </location>
</feature>
<dbReference type="Pfam" id="PF20463">
    <property type="entry name" value="PDH_C"/>
    <property type="match status" value="1"/>
</dbReference>
<dbReference type="STRING" id="391625.PPSIR1_24469"/>
<dbReference type="InterPro" id="IPR003099">
    <property type="entry name" value="Prephen_DH"/>
</dbReference>
<comment type="caution">
    <text evidence="6">The sequence shown here is derived from an EMBL/GenBank/DDBJ whole genome shotgun (WGS) entry which is preliminary data.</text>
</comment>
<proteinExistence type="predicted"/>
<dbReference type="InterPro" id="IPR046826">
    <property type="entry name" value="PDH_N"/>
</dbReference>
<evidence type="ECO:0000256" key="1">
    <source>
        <dbReference type="ARBA" id="ARBA00012404"/>
    </source>
</evidence>
<dbReference type="Gene3D" id="1.10.3660.10">
    <property type="entry name" value="6-phosphogluconate dehydrogenase C-terminal like domain"/>
    <property type="match status" value="1"/>
</dbReference>
<keyword evidence="7" id="KW-1185">Reference proteome</keyword>
<evidence type="ECO:0000259" key="5">
    <source>
        <dbReference type="PROSITE" id="PS51176"/>
    </source>
</evidence>
<feature type="region of interest" description="Disordered" evidence="3">
    <location>
        <begin position="1"/>
        <end position="27"/>
    </location>
</feature>
<keyword evidence="2" id="KW-0560">Oxidoreductase</keyword>
<evidence type="ECO:0000259" key="4">
    <source>
        <dbReference type="PROSITE" id="PS51168"/>
    </source>
</evidence>
<dbReference type="InterPro" id="IPR036263">
    <property type="entry name" value="Chorismate_II_sf"/>
</dbReference>
<evidence type="ECO:0000313" key="6">
    <source>
        <dbReference type="EMBL" id="EDM74891.1"/>
    </source>
</evidence>
<feature type="compositionally biased region" description="Basic and acidic residues" evidence="3">
    <location>
        <begin position="17"/>
        <end position="27"/>
    </location>
</feature>
<gene>
    <name evidence="6" type="ORF">PPSIR1_24469</name>
</gene>
<dbReference type="Pfam" id="PF01817">
    <property type="entry name" value="CM_2"/>
    <property type="match status" value="1"/>
</dbReference>
<dbReference type="SUPFAM" id="SSF51735">
    <property type="entry name" value="NAD(P)-binding Rossmann-fold domains"/>
    <property type="match status" value="1"/>
</dbReference>
<dbReference type="InterPro" id="IPR036979">
    <property type="entry name" value="CM_dom_sf"/>
</dbReference>
<dbReference type="PROSITE" id="PS51168">
    <property type="entry name" value="CHORISMATE_MUT_2"/>
    <property type="match status" value="1"/>
</dbReference>
<dbReference type="GO" id="GO:0004665">
    <property type="term" value="F:prephenate dehydrogenase (NADP+) activity"/>
    <property type="evidence" value="ECO:0007669"/>
    <property type="project" value="InterPro"/>
</dbReference>
<dbReference type="OrthoDB" id="9800497at2"/>
<dbReference type="Proteomes" id="UP000005801">
    <property type="component" value="Unassembled WGS sequence"/>
</dbReference>
<accession>A6GGV0</accession>
<dbReference type="GO" id="GO:0046417">
    <property type="term" value="P:chorismate metabolic process"/>
    <property type="evidence" value="ECO:0007669"/>
    <property type="project" value="InterPro"/>
</dbReference>
<dbReference type="eggNOG" id="COG0287">
    <property type="taxonomic scope" value="Bacteria"/>
</dbReference>
<dbReference type="PANTHER" id="PTHR21363:SF0">
    <property type="entry name" value="PREPHENATE DEHYDROGENASE [NADP(+)]"/>
    <property type="match status" value="1"/>
</dbReference>
<dbReference type="Gene3D" id="3.40.50.720">
    <property type="entry name" value="NAD(P)-binding Rossmann-like Domain"/>
    <property type="match status" value="1"/>
</dbReference>
<protein>
    <recommendedName>
        <fullName evidence="1">chorismate mutase</fullName>
        <ecNumber evidence="1">5.4.99.5</ecNumber>
    </recommendedName>
</protein>
<dbReference type="GO" id="GO:0004106">
    <property type="term" value="F:chorismate mutase activity"/>
    <property type="evidence" value="ECO:0007669"/>
    <property type="project" value="UniProtKB-EC"/>
</dbReference>